<keyword evidence="6" id="KW-0961">Cell wall biogenesis/degradation</keyword>
<dbReference type="NCBIfam" id="NF037961">
    <property type="entry name" value="RodA_shape"/>
    <property type="match status" value="1"/>
</dbReference>
<dbReference type="GO" id="GO:0005886">
    <property type="term" value="C:plasma membrane"/>
    <property type="evidence" value="ECO:0007669"/>
    <property type="project" value="UniProtKB-SubCell"/>
</dbReference>
<keyword evidence="5 6" id="KW-0472">Membrane</keyword>
<comment type="pathway">
    <text evidence="6">Cell wall biogenesis; peptidoglycan biosynthesis.</text>
</comment>
<feature type="transmembrane region" description="Helical" evidence="6">
    <location>
        <begin position="85"/>
        <end position="105"/>
    </location>
</feature>
<dbReference type="NCBIfam" id="TIGR02210">
    <property type="entry name" value="rodA_shape"/>
    <property type="match status" value="1"/>
</dbReference>
<keyword evidence="4 6" id="KW-1133">Transmembrane helix</keyword>
<dbReference type="InterPro" id="IPR011923">
    <property type="entry name" value="RodA/MrdB"/>
</dbReference>
<evidence type="ECO:0000256" key="4">
    <source>
        <dbReference type="ARBA" id="ARBA00022989"/>
    </source>
</evidence>
<dbReference type="AlphaFoldDB" id="A0A2T1LZA8"/>
<name>A0A2T1LZA8_9CHRO</name>
<dbReference type="OrthoDB" id="9768187at2"/>
<feature type="transmembrane region" description="Helical" evidence="6">
    <location>
        <begin position="21"/>
        <end position="43"/>
    </location>
</feature>
<dbReference type="EC" id="2.4.99.28" evidence="6"/>
<dbReference type="Pfam" id="PF01098">
    <property type="entry name" value="FTSW_RODA_SPOVE"/>
    <property type="match status" value="1"/>
</dbReference>
<dbReference type="GO" id="GO:0008955">
    <property type="term" value="F:peptidoglycan glycosyltransferase activity"/>
    <property type="evidence" value="ECO:0007669"/>
    <property type="project" value="UniProtKB-UniRule"/>
</dbReference>
<evidence type="ECO:0000256" key="5">
    <source>
        <dbReference type="ARBA" id="ARBA00023136"/>
    </source>
</evidence>
<evidence type="ECO:0000256" key="6">
    <source>
        <dbReference type="HAMAP-Rule" id="MF_02079"/>
    </source>
</evidence>
<feature type="transmembrane region" description="Helical" evidence="6">
    <location>
        <begin position="191"/>
        <end position="224"/>
    </location>
</feature>
<dbReference type="InterPro" id="IPR001182">
    <property type="entry name" value="FtsW/RodA"/>
</dbReference>
<dbReference type="GO" id="GO:0009252">
    <property type="term" value="P:peptidoglycan biosynthetic process"/>
    <property type="evidence" value="ECO:0007669"/>
    <property type="project" value="UniProtKB-UniRule"/>
</dbReference>
<dbReference type="UniPathway" id="UPA00219"/>
<evidence type="ECO:0000256" key="3">
    <source>
        <dbReference type="ARBA" id="ARBA00022960"/>
    </source>
</evidence>
<comment type="function">
    <text evidence="6">Peptidoglycan polymerase that is essential for cell wall elongation.</text>
</comment>
<keyword evidence="6" id="KW-0573">Peptidoglycan synthesis</keyword>
<feature type="transmembrane region" description="Helical" evidence="6">
    <location>
        <begin position="142"/>
        <end position="161"/>
    </location>
</feature>
<comment type="caution">
    <text evidence="7">The sequence shown here is derived from an EMBL/GenBank/DDBJ whole genome shotgun (WGS) entry which is preliminary data.</text>
</comment>
<feature type="transmembrane region" description="Helical" evidence="6">
    <location>
        <begin position="55"/>
        <end position="73"/>
    </location>
</feature>
<keyword evidence="6" id="KW-0808">Transferase</keyword>
<dbReference type="EMBL" id="PXOH01000007">
    <property type="protein sequence ID" value="PSF37739.1"/>
    <property type="molecule type" value="Genomic_DNA"/>
</dbReference>
<dbReference type="Proteomes" id="UP000239001">
    <property type="component" value="Unassembled WGS sequence"/>
</dbReference>
<reference evidence="7 8" key="2">
    <citation type="submission" date="2018-03" db="EMBL/GenBank/DDBJ databases">
        <authorList>
            <person name="Keele B.F."/>
        </authorList>
    </citation>
    <scope>NUCLEOTIDE SEQUENCE [LARGE SCALE GENOMIC DNA]</scope>
    <source>
        <strain evidence="7 8">CCALA 016</strain>
    </source>
</reference>
<dbReference type="HAMAP" id="MF_02079">
    <property type="entry name" value="PGT_RodA"/>
    <property type="match status" value="1"/>
</dbReference>
<comment type="similarity">
    <text evidence="6">Belongs to the SEDS family. MrdB/RodA subfamily.</text>
</comment>
<dbReference type="RefSeq" id="WP_106456603.1">
    <property type="nucleotide sequence ID" value="NZ_PXOH01000007.1"/>
</dbReference>
<feature type="transmembrane region" description="Helical" evidence="6">
    <location>
        <begin position="393"/>
        <end position="412"/>
    </location>
</feature>
<evidence type="ECO:0000256" key="2">
    <source>
        <dbReference type="ARBA" id="ARBA00022692"/>
    </source>
</evidence>
<feature type="transmembrane region" description="Helical" evidence="6">
    <location>
        <begin position="324"/>
        <end position="345"/>
    </location>
</feature>
<feature type="transmembrane region" description="Helical" evidence="6">
    <location>
        <begin position="168"/>
        <end position="185"/>
    </location>
</feature>
<keyword evidence="6" id="KW-1003">Cell membrane</keyword>
<dbReference type="PANTHER" id="PTHR30474:SF1">
    <property type="entry name" value="PEPTIDOGLYCAN GLYCOSYLTRANSFERASE MRDB"/>
    <property type="match status" value="1"/>
</dbReference>
<dbReference type="GO" id="GO:0032153">
    <property type="term" value="C:cell division site"/>
    <property type="evidence" value="ECO:0007669"/>
    <property type="project" value="TreeGrafter"/>
</dbReference>
<protein>
    <recommendedName>
        <fullName evidence="6">Peptidoglycan glycosyltransferase RodA</fullName>
        <shortName evidence="6">PGT</shortName>
        <ecNumber evidence="6">2.4.99.28</ecNumber>
    </recommendedName>
    <alternativeName>
        <fullName evidence="6">Cell elongation protein RodA</fullName>
    </alternativeName>
    <alternativeName>
        <fullName evidence="6">Cell wall polymerase</fullName>
    </alternativeName>
    <alternativeName>
        <fullName evidence="6">Peptidoglycan polymerase</fullName>
        <shortName evidence="6">PG polymerase</shortName>
    </alternativeName>
</protein>
<dbReference type="GO" id="GO:0051301">
    <property type="term" value="P:cell division"/>
    <property type="evidence" value="ECO:0007669"/>
    <property type="project" value="InterPro"/>
</dbReference>
<evidence type="ECO:0000313" key="8">
    <source>
        <dbReference type="Proteomes" id="UP000239001"/>
    </source>
</evidence>
<keyword evidence="8" id="KW-1185">Reference proteome</keyword>
<feature type="transmembrane region" description="Helical" evidence="6">
    <location>
        <begin position="231"/>
        <end position="255"/>
    </location>
</feature>
<reference evidence="7 8" key="1">
    <citation type="submission" date="2018-03" db="EMBL/GenBank/DDBJ databases">
        <title>The ancient ancestry and fast evolution of plastids.</title>
        <authorList>
            <person name="Moore K.R."/>
            <person name="Magnabosco C."/>
            <person name="Momper L."/>
            <person name="Gold D.A."/>
            <person name="Bosak T."/>
            <person name="Fournier G.P."/>
        </authorList>
    </citation>
    <scope>NUCLEOTIDE SEQUENCE [LARGE SCALE GENOMIC DNA]</scope>
    <source>
        <strain evidence="7 8">CCALA 016</strain>
    </source>
</reference>
<sequence>MLHRTLIPQFKVYWKLWLAELPQVDWILFCAVIGLTAYGGLMIRSTELVEKAVDGWQHWLFGLFGLVIALLIARSRYDGLLRWHWLTYILTNLFLIAVIIMGVTANGAQSWLNIGSFNIQPSEFAKVGLIITLAALLHQKPASTLLSVFRVLLVTAVPWVLILLQPDLGTSLVFGAITLGMLYWADANPGWLIIMLSPLVSAILFNLLFPAWLVWAVIIGVIAWISLPLKILSTILVVAANTMVGQLGGVLWGFLKEYQKDRLTLFLHPEKNPLGGGYQLIQSRIAIGSGELWGRGLHQGTQTQLNFIPEQHTDFIFSAIGEEFGFVGGIAILIIFWLICLRLIIIANRAKENFGSLLAVGVLSMIAFQTIINISMTVGLAPITGIPLPFLSYGRSALLTNFIALGLVESVANYRPRKRLY</sequence>
<evidence type="ECO:0000313" key="7">
    <source>
        <dbReference type="EMBL" id="PSF37739.1"/>
    </source>
</evidence>
<dbReference type="GO" id="GO:0008360">
    <property type="term" value="P:regulation of cell shape"/>
    <property type="evidence" value="ECO:0007669"/>
    <property type="project" value="UniProtKB-KW"/>
</dbReference>
<dbReference type="GO" id="GO:0015648">
    <property type="term" value="F:lipid-linked peptidoglycan transporter activity"/>
    <property type="evidence" value="ECO:0007669"/>
    <property type="project" value="TreeGrafter"/>
</dbReference>
<evidence type="ECO:0000256" key="1">
    <source>
        <dbReference type="ARBA" id="ARBA00004141"/>
    </source>
</evidence>
<gene>
    <name evidence="6" type="primary">rodA</name>
    <name evidence="7" type="ORF">C7H19_09330</name>
</gene>
<comment type="subcellular location">
    <subcellularLocation>
        <location evidence="6">Cell membrane</location>
        <topology evidence="6">Multi-pass membrane protein</topology>
    </subcellularLocation>
    <subcellularLocation>
        <location evidence="1">Membrane</location>
        <topology evidence="1">Multi-pass membrane protein</topology>
    </subcellularLocation>
</comment>
<keyword evidence="3 6" id="KW-0133">Cell shape</keyword>
<dbReference type="PANTHER" id="PTHR30474">
    <property type="entry name" value="CELL CYCLE PROTEIN"/>
    <property type="match status" value="1"/>
</dbReference>
<keyword evidence="2 6" id="KW-0812">Transmembrane</keyword>
<feature type="transmembrane region" description="Helical" evidence="6">
    <location>
        <begin position="357"/>
        <end position="381"/>
    </location>
</feature>
<proteinExistence type="inferred from homology"/>
<organism evidence="7 8">
    <name type="scientific">Aphanothece hegewaldii CCALA 016</name>
    <dbReference type="NCBI Taxonomy" id="2107694"/>
    <lineage>
        <taxon>Bacteria</taxon>
        <taxon>Bacillati</taxon>
        <taxon>Cyanobacteriota</taxon>
        <taxon>Cyanophyceae</taxon>
        <taxon>Oscillatoriophycideae</taxon>
        <taxon>Chroococcales</taxon>
        <taxon>Aphanothecaceae</taxon>
        <taxon>Aphanothece</taxon>
    </lineage>
</organism>
<accession>A0A2T1LZA8</accession>
<keyword evidence="6" id="KW-0328">Glycosyltransferase</keyword>
<dbReference type="GO" id="GO:0071555">
    <property type="term" value="P:cell wall organization"/>
    <property type="evidence" value="ECO:0007669"/>
    <property type="project" value="UniProtKB-KW"/>
</dbReference>
<comment type="catalytic activity">
    <reaction evidence="6">
        <text>[GlcNAc-(1-&gt;4)-Mur2Ac(oyl-L-Ala-gamma-D-Glu-L-Lys-D-Ala-D-Ala)](n)-di-trans,octa-cis-undecaprenyl diphosphate + beta-D-GlcNAc-(1-&gt;4)-Mur2Ac(oyl-L-Ala-gamma-D-Glu-L-Lys-D-Ala-D-Ala)-di-trans,octa-cis-undecaprenyl diphosphate = [GlcNAc-(1-&gt;4)-Mur2Ac(oyl-L-Ala-gamma-D-Glu-L-Lys-D-Ala-D-Ala)](n+1)-di-trans,octa-cis-undecaprenyl diphosphate + di-trans,octa-cis-undecaprenyl diphosphate + H(+)</text>
        <dbReference type="Rhea" id="RHEA:23708"/>
        <dbReference type="Rhea" id="RHEA-COMP:9602"/>
        <dbReference type="Rhea" id="RHEA-COMP:9603"/>
        <dbReference type="ChEBI" id="CHEBI:15378"/>
        <dbReference type="ChEBI" id="CHEBI:58405"/>
        <dbReference type="ChEBI" id="CHEBI:60033"/>
        <dbReference type="ChEBI" id="CHEBI:78435"/>
        <dbReference type="EC" id="2.4.99.28"/>
    </reaction>
</comment>